<dbReference type="Pfam" id="PF13499">
    <property type="entry name" value="EF-hand_7"/>
    <property type="match status" value="1"/>
</dbReference>
<dbReference type="InterPro" id="IPR057626">
    <property type="entry name" value="S-S_Temptin"/>
</dbReference>
<keyword evidence="6" id="KW-0012">Acyltransferase</keyword>
<dbReference type="SUPFAM" id="SSF52058">
    <property type="entry name" value="L domain-like"/>
    <property type="match status" value="1"/>
</dbReference>
<dbReference type="GO" id="GO:0005509">
    <property type="term" value="F:calcium ion binding"/>
    <property type="evidence" value="ECO:0007669"/>
    <property type="project" value="InterPro"/>
</dbReference>
<feature type="region of interest" description="Disordered" evidence="7">
    <location>
        <begin position="1114"/>
        <end position="1198"/>
    </location>
</feature>
<dbReference type="InterPro" id="IPR001451">
    <property type="entry name" value="Hexapep"/>
</dbReference>
<dbReference type="PANTHER" id="PTHR43480">
    <property type="entry name" value="ACYL-[ACYL-CARRIER-PROTEIN]--UDP-N-ACETYLGLUCOSAMINE O-ACYLTRANSFERASE"/>
    <property type="match status" value="1"/>
</dbReference>
<reference evidence="10" key="1">
    <citation type="submission" date="2021-12" db="EMBL/GenBank/DDBJ databases">
        <title>Prjna785345.</title>
        <authorList>
            <person name="Rujirawat T."/>
            <person name="Krajaejun T."/>
        </authorList>
    </citation>
    <scope>NUCLEOTIDE SEQUENCE</scope>
    <source>
        <strain evidence="10">Pi057C3</strain>
    </source>
</reference>
<dbReference type="InterPro" id="IPR036322">
    <property type="entry name" value="WD40_repeat_dom_sf"/>
</dbReference>
<dbReference type="InterPro" id="IPR000668">
    <property type="entry name" value="Peptidase_C1A_C"/>
</dbReference>
<dbReference type="SUPFAM" id="SSF51161">
    <property type="entry name" value="Trimeric LpxA-like enzymes"/>
    <property type="match status" value="1"/>
</dbReference>
<sequence length="1706" mass="184550">MHAGINYERYLKEKDGVADELRAWMDKYKDVGEKNGWIPPAESRSAEEVEEDRMQRFFMSKELVEQLTKENPEAVFSTNSPFSLLTTEEFVHYIKNSYIAGGGSRALRRASAVEPLSADKKEDGGKTLTFDSVTKSFVSRSEGIVGEAYHEEGKGAGGFSFSDLVDWISNPEGAPQEDGYSDDSIPEPHSDADNSDPEPAPEPEPQPEPVDPVPEPQPEPVDPEPHPEPAPAPAEESGESDRIDWSSSKCMPPIQNQGQCGSCWSFATIAAVESTKCLVSGGNGYTKLSEQFLAFCDNRNSGCNGGATGYALEFLQHNGACTAQDVPYTAGSGHGGSCNSGCNRVSTGMKGHERVSGESGLVSKLNKHPVVIAVAAGNNAWKQYAGGVLSGCDTTQIDHAVLAVGYDGSSFKIRNSWGSDWGENGCETVAEEIDSPRFAFVHPTAVVHPLASLGQDVHIGPYCVVGQGVRLDDGVVLQSHVVVEGHTRIGRGTRVHPFACLGGEPQDKKHQRSSSPGSDRHLVIGAHCVIREHVTIHGCTSYSSHTPTTLGDHCWILCGAHVGHDVRIGQRVVLSNNVCVAGHVEIGDCAIIGGQVGLKQHIKVGSLAMVGGGSAVDADVLPYGLVSGNRAKLLGLNLVGLRRAGISRHEIKLMLRVVRYLFGSAGSNVTTVCPKTGFAPALDLPYHDSIWLRVDEAQRHLAELNATPSSHPLVHEMYKRMGWCFFRPISDRGIIMLPTLEPAATMDRPSDLQLQLFEYQRIGYIDELHARTQWHNGDISVWTPGQGLQFQRSKTLATGQNAIASMQLHPRKPHLIVLTQPHALLHFELRSFLLLHKGYTGVVCQDLLVKSGFSPDGRFVVTGSEDGVPQLFQSLQGQRQERGVWGHRFFHGHPVMEIAWHPRAHIVALCAYGANHPVVVLGAFKEEDTGNDSTFKQPRGAEHTSVPRLELSGTVLSSAESGGPLQVEDAFLDFAGRRPPSFRQFPRVTMKLHTLVAGCGLLLVVLLDAAHAVPKYAKKIPNGSNVAGVTAVGHEDPDSGGKTNAFGKAFAAADYTWSVAFCKADSDGDGQTNGEELGDPCCVWKEGSAPAIASGATDPGSAKSKLGDEALKKSRATCGGGDKKDDAQPGTVKPAGSDEPAKTPAPAGSTTPATPAATSAANPSASPTVAPATATKKPSGEGSNTGAKPTPPAQGSGEDDFEYVWIEVNSASASQYGSWEKDATKDKASASTPGATKPAVATSKPPSSSAIDRDADGDGQTNGVELGDPCCIWTGKAPPMVTTRVSNPGDENAKLDLETTDEYLRICQAIDTFMTAPVPSDSWTTMVQLNSSSSHDDVNGSALSNPDQLALRGTLESQLQLHGVTWENNHVVAIDLSGNGLRGKLPRQLSHLKYLKQLKLRDNPELRGPVPSGLYEMPHLRYCYLDGTGVENVLPPSAAHSFQITKLYTSSDRAASIHFLTELGGRGATRWLADMTEAEMFHVHKMLKARHEKPHEAAPEIQRTALNATGPERVAAAIKLQRIYRARIERTKFRRFLSSLFEKHFDASTGHQYFVDKRTGEAMWERPKFVAETPRKTEVSLGTQSDSNEDVWQAFDDGHGNTYYWNRVTGESTWEPPAFLSRVYQELRARYKTAASDDERFELFFRDIDKDNTGSIDRDEFARLCGELGMAMSPKEIARVFDELDTTGDGELSRDEIVAWLTRNYT</sequence>
<feature type="domain" description="EF-hand" evidence="9">
    <location>
        <begin position="1636"/>
        <end position="1671"/>
    </location>
</feature>
<dbReference type="PROSITE" id="PS50020">
    <property type="entry name" value="WW_DOMAIN_2"/>
    <property type="match status" value="1"/>
</dbReference>
<dbReference type="Pfam" id="PF00397">
    <property type="entry name" value="WW"/>
    <property type="match status" value="1"/>
</dbReference>
<evidence type="ECO:0000256" key="2">
    <source>
        <dbReference type="ARBA" id="ARBA00022556"/>
    </source>
</evidence>
<feature type="region of interest" description="Disordered" evidence="7">
    <location>
        <begin position="1214"/>
        <end position="1264"/>
    </location>
</feature>
<dbReference type="InterPro" id="IPR018357">
    <property type="entry name" value="Hexapep_transf_CS"/>
</dbReference>
<dbReference type="InterPro" id="IPR001202">
    <property type="entry name" value="WW_dom"/>
</dbReference>
<dbReference type="Pfam" id="PF24784">
    <property type="entry name" value="Temptin_C"/>
    <property type="match status" value="2"/>
</dbReference>
<evidence type="ECO:0000256" key="5">
    <source>
        <dbReference type="ARBA" id="ARBA00023098"/>
    </source>
</evidence>
<dbReference type="CDD" id="cd00201">
    <property type="entry name" value="WW"/>
    <property type="match status" value="1"/>
</dbReference>
<dbReference type="Pfam" id="PF00132">
    <property type="entry name" value="Hexapep"/>
    <property type="match status" value="2"/>
</dbReference>
<evidence type="ECO:0000256" key="3">
    <source>
        <dbReference type="ARBA" id="ARBA00022679"/>
    </source>
</evidence>
<dbReference type="Gene3D" id="1.10.238.10">
    <property type="entry name" value="EF-hand"/>
    <property type="match status" value="1"/>
</dbReference>
<dbReference type="InterPro" id="IPR018247">
    <property type="entry name" value="EF_Hand_1_Ca_BS"/>
</dbReference>
<feature type="compositionally biased region" description="Basic and acidic residues" evidence="7">
    <location>
        <begin position="1219"/>
        <end position="1228"/>
    </location>
</feature>
<dbReference type="PROSITE" id="PS00018">
    <property type="entry name" value="EF_HAND_1"/>
    <property type="match status" value="1"/>
</dbReference>
<dbReference type="InterPro" id="IPR002048">
    <property type="entry name" value="EF_hand_dom"/>
</dbReference>
<feature type="domain" description="WW" evidence="8">
    <location>
        <begin position="1592"/>
        <end position="1619"/>
    </location>
</feature>
<evidence type="ECO:0000256" key="7">
    <source>
        <dbReference type="SAM" id="MobiDB-lite"/>
    </source>
</evidence>
<dbReference type="PROSITE" id="PS00139">
    <property type="entry name" value="THIOL_PROTEASE_CYS"/>
    <property type="match status" value="1"/>
</dbReference>
<dbReference type="CDD" id="cd03351">
    <property type="entry name" value="LbH_UDP-GlcNAc_AT"/>
    <property type="match status" value="1"/>
</dbReference>
<dbReference type="PROSITE" id="PS00639">
    <property type="entry name" value="THIOL_PROTEASE_HIS"/>
    <property type="match status" value="1"/>
</dbReference>
<feature type="compositionally biased region" description="Low complexity" evidence="7">
    <location>
        <begin position="1142"/>
        <end position="1177"/>
    </location>
</feature>
<dbReference type="CDD" id="cd02248">
    <property type="entry name" value="Peptidase_C1A"/>
    <property type="match status" value="1"/>
</dbReference>
<dbReference type="Pfam" id="PF13720">
    <property type="entry name" value="Acetyltransf_11"/>
    <property type="match status" value="1"/>
</dbReference>
<evidence type="ECO:0008006" key="12">
    <source>
        <dbReference type="Google" id="ProtNLM"/>
    </source>
</evidence>
<keyword evidence="3" id="KW-0808">Transferase</keyword>
<dbReference type="Gene3D" id="2.160.10.10">
    <property type="entry name" value="Hexapeptide repeat proteins"/>
    <property type="match status" value="1"/>
</dbReference>
<dbReference type="InterPro" id="IPR015943">
    <property type="entry name" value="WD40/YVTN_repeat-like_dom_sf"/>
</dbReference>
<dbReference type="SMART" id="SM00456">
    <property type="entry name" value="WW"/>
    <property type="match status" value="2"/>
</dbReference>
<dbReference type="GO" id="GO:0006508">
    <property type="term" value="P:proteolysis"/>
    <property type="evidence" value="ECO:0007669"/>
    <property type="project" value="InterPro"/>
</dbReference>
<dbReference type="Gene3D" id="3.80.10.10">
    <property type="entry name" value="Ribonuclease Inhibitor"/>
    <property type="match status" value="1"/>
</dbReference>
<dbReference type="GO" id="GO:0009245">
    <property type="term" value="P:lipid A biosynthetic process"/>
    <property type="evidence" value="ECO:0007669"/>
    <property type="project" value="UniProtKB-KW"/>
</dbReference>
<name>A0AAD5M3K0_PYTIN</name>
<dbReference type="SUPFAM" id="SSF50978">
    <property type="entry name" value="WD40 repeat-like"/>
    <property type="match status" value="1"/>
</dbReference>
<dbReference type="InterPro" id="IPR029098">
    <property type="entry name" value="Acetyltransf_C"/>
</dbReference>
<dbReference type="PROSITE" id="PS00101">
    <property type="entry name" value="HEXAPEP_TRANSFERASES"/>
    <property type="match status" value="2"/>
</dbReference>
<dbReference type="InterPro" id="IPR011992">
    <property type="entry name" value="EF-hand-dom_pair"/>
</dbReference>
<dbReference type="CDD" id="cd00051">
    <property type="entry name" value="EFh"/>
    <property type="match status" value="1"/>
</dbReference>
<keyword evidence="1" id="KW-0444">Lipid biosynthesis</keyword>
<evidence type="ECO:0000259" key="9">
    <source>
        <dbReference type="PROSITE" id="PS50222"/>
    </source>
</evidence>
<dbReference type="SMART" id="SM00054">
    <property type="entry name" value="EFh"/>
    <property type="match status" value="2"/>
</dbReference>
<dbReference type="PROSITE" id="PS50096">
    <property type="entry name" value="IQ"/>
    <property type="match status" value="1"/>
</dbReference>
<organism evidence="10 11">
    <name type="scientific">Pythium insidiosum</name>
    <name type="common">Pythiosis disease agent</name>
    <dbReference type="NCBI Taxonomy" id="114742"/>
    <lineage>
        <taxon>Eukaryota</taxon>
        <taxon>Sar</taxon>
        <taxon>Stramenopiles</taxon>
        <taxon>Oomycota</taxon>
        <taxon>Peronosporomycetes</taxon>
        <taxon>Pythiales</taxon>
        <taxon>Pythiaceae</taxon>
        <taxon>Pythium</taxon>
    </lineage>
</organism>
<keyword evidence="4" id="KW-0106">Calcium</keyword>
<keyword evidence="5" id="KW-0443">Lipid metabolism</keyword>
<dbReference type="Gene3D" id="2.20.70.10">
    <property type="match status" value="1"/>
</dbReference>
<dbReference type="InterPro" id="IPR010137">
    <property type="entry name" value="Lipid_A_LpxA"/>
</dbReference>
<dbReference type="SUPFAM" id="SSF54001">
    <property type="entry name" value="Cysteine proteinases"/>
    <property type="match status" value="1"/>
</dbReference>
<dbReference type="NCBIfam" id="NF003657">
    <property type="entry name" value="PRK05289.1"/>
    <property type="match status" value="1"/>
</dbReference>
<evidence type="ECO:0000256" key="6">
    <source>
        <dbReference type="ARBA" id="ARBA00023315"/>
    </source>
</evidence>
<gene>
    <name evidence="10" type="ORF">P43SY_009583</name>
</gene>
<evidence type="ECO:0000313" key="11">
    <source>
        <dbReference type="Proteomes" id="UP001209570"/>
    </source>
</evidence>
<dbReference type="InterPro" id="IPR011004">
    <property type="entry name" value="Trimer_LpxA-like_sf"/>
</dbReference>
<dbReference type="SUPFAM" id="SSF47473">
    <property type="entry name" value="EF-hand"/>
    <property type="match status" value="1"/>
</dbReference>
<protein>
    <recommendedName>
        <fullName evidence="12">Calmodulin</fullName>
    </recommendedName>
</protein>
<dbReference type="InterPro" id="IPR036020">
    <property type="entry name" value="WW_dom_sf"/>
</dbReference>
<feature type="domain" description="EF-hand" evidence="9">
    <location>
        <begin position="1672"/>
        <end position="1706"/>
    </location>
</feature>
<dbReference type="PANTHER" id="PTHR43480:SF1">
    <property type="entry name" value="ACYL-[ACYL-CARRIER-PROTEIN]--UDP-N-ACETYLGLUCOSAMINE O-ACYLTRANSFERASE, MITOCHONDRIAL-RELATED"/>
    <property type="match status" value="1"/>
</dbReference>
<dbReference type="GO" id="GO:0016020">
    <property type="term" value="C:membrane"/>
    <property type="evidence" value="ECO:0007669"/>
    <property type="project" value="GOC"/>
</dbReference>
<dbReference type="GO" id="GO:0008780">
    <property type="term" value="F:acyl-[acyl-carrier-protein]-UDP-N-acetylglucosamine O-acyltransferase activity"/>
    <property type="evidence" value="ECO:0007669"/>
    <property type="project" value="InterPro"/>
</dbReference>
<dbReference type="InterPro" id="IPR039417">
    <property type="entry name" value="Peptidase_C1A_papain-like"/>
</dbReference>
<dbReference type="GO" id="GO:0008234">
    <property type="term" value="F:cysteine-type peptidase activity"/>
    <property type="evidence" value="ECO:0007669"/>
    <property type="project" value="InterPro"/>
</dbReference>
<dbReference type="PROSITE" id="PS50222">
    <property type="entry name" value="EF_HAND_2"/>
    <property type="match status" value="2"/>
</dbReference>
<dbReference type="EMBL" id="JAKCXM010000090">
    <property type="protein sequence ID" value="KAJ0403042.1"/>
    <property type="molecule type" value="Genomic_DNA"/>
</dbReference>
<dbReference type="NCBIfam" id="TIGR01852">
    <property type="entry name" value="lipid_A_lpxA"/>
    <property type="match status" value="1"/>
</dbReference>
<evidence type="ECO:0000256" key="4">
    <source>
        <dbReference type="ARBA" id="ARBA00022837"/>
    </source>
</evidence>
<keyword evidence="2" id="KW-0441">Lipid A biosynthesis</keyword>
<dbReference type="Gene3D" id="3.90.70.10">
    <property type="entry name" value="Cysteine proteinases"/>
    <property type="match status" value="1"/>
</dbReference>
<feature type="compositionally biased region" description="Pro residues" evidence="7">
    <location>
        <begin position="202"/>
        <end position="220"/>
    </location>
</feature>
<comment type="caution">
    <text evidence="10">The sequence shown here is derived from an EMBL/GenBank/DDBJ whole genome shotgun (WGS) entry which is preliminary data.</text>
</comment>
<evidence type="ECO:0000313" key="10">
    <source>
        <dbReference type="EMBL" id="KAJ0403042.1"/>
    </source>
</evidence>
<dbReference type="Pfam" id="PF00112">
    <property type="entry name" value="Peptidase_C1"/>
    <property type="match status" value="1"/>
</dbReference>
<evidence type="ECO:0000259" key="8">
    <source>
        <dbReference type="PROSITE" id="PS50020"/>
    </source>
</evidence>
<proteinExistence type="predicted"/>
<evidence type="ECO:0000256" key="1">
    <source>
        <dbReference type="ARBA" id="ARBA00022516"/>
    </source>
</evidence>
<keyword evidence="11" id="KW-1185">Reference proteome</keyword>
<dbReference type="InterPro" id="IPR038765">
    <property type="entry name" value="Papain-like_cys_pep_sf"/>
</dbReference>
<dbReference type="Gene3D" id="2.130.10.10">
    <property type="entry name" value="YVTN repeat-like/Quinoprotein amine dehydrogenase"/>
    <property type="match status" value="1"/>
</dbReference>
<feature type="region of interest" description="Disordered" evidence="7">
    <location>
        <begin position="167"/>
        <end position="250"/>
    </location>
</feature>
<accession>A0AAD5M3K0</accession>
<dbReference type="InterPro" id="IPR032675">
    <property type="entry name" value="LRR_dom_sf"/>
</dbReference>
<dbReference type="InterPro" id="IPR000169">
    <property type="entry name" value="Pept_cys_AS"/>
</dbReference>
<dbReference type="Proteomes" id="UP001209570">
    <property type="component" value="Unassembled WGS sequence"/>
</dbReference>
<dbReference type="PROSITE" id="PS01159">
    <property type="entry name" value="WW_DOMAIN_1"/>
    <property type="match status" value="1"/>
</dbReference>
<dbReference type="SUPFAM" id="SSF51045">
    <property type="entry name" value="WW domain"/>
    <property type="match status" value="1"/>
</dbReference>
<dbReference type="SMART" id="SM00645">
    <property type="entry name" value="Pept_C1"/>
    <property type="match status" value="1"/>
</dbReference>
<dbReference type="InterPro" id="IPR025660">
    <property type="entry name" value="Pept_his_AS"/>
</dbReference>